<dbReference type="HOGENOM" id="CLU_000288_125_4_1"/>
<gene>
    <name evidence="2" type="ORF">FOMG_08737</name>
</gene>
<dbReference type="SUPFAM" id="SSF52540">
    <property type="entry name" value="P-loop containing nucleoside triphosphate hydrolases"/>
    <property type="match status" value="1"/>
</dbReference>
<reference evidence="2" key="2">
    <citation type="submission" date="2012-05" db="EMBL/GenBank/DDBJ databases">
        <title>Annotation of the Genome Sequence of Fusarium oxysporum f. sp. melonis 26406.</title>
        <authorList>
            <consortium name="The Broad Institute Genomics Platform"/>
            <person name="Ma L.-J."/>
            <person name="Corby-Kistler H."/>
            <person name="Broz K."/>
            <person name="Gale L.R."/>
            <person name="Jonkers W."/>
            <person name="O'Donnell K."/>
            <person name="Ploetz R."/>
            <person name="Steinberg C."/>
            <person name="Schwartz D.C."/>
            <person name="VanEtten H."/>
            <person name="Zhou S."/>
            <person name="Young S.K."/>
            <person name="Zeng Q."/>
            <person name="Gargeya S."/>
            <person name="Fitzgerald M."/>
            <person name="Abouelleil A."/>
            <person name="Alvarado L."/>
            <person name="Chapman S.B."/>
            <person name="Gainer-Dewar J."/>
            <person name="Goldberg J."/>
            <person name="Griggs A."/>
            <person name="Gujja S."/>
            <person name="Hansen M."/>
            <person name="Howarth C."/>
            <person name="Imamovic A."/>
            <person name="Ireland A."/>
            <person name="Larimer J."/>
            <person name="McCowan C."/>
            <person name="Murphy C."/>
            <person name="Pearson M."/>
            <person name="Poon T.W."/>
            <person name="Priest M."/>
            <person name="Roberts A."/>
            <person name="Saif S."/>
            <person name="Shea T."/>
            <person name="Sykes S."/>
            <person name="Wortman J."/>
            <person name="Nusbaum C."/>
            <person name="Birren B."/>
        </authorList>
    </citation>
    <scope>NUCLEOTIDE SEQUENCE</scope>
    <source>
        <strain evidence="2">26406</strain>
    </source>
</reference>
<reference evidence="2" key="1">
    <citation type="submission" date="2012-04" db="EMBL/GenBank/DDBJ databases">
        <title>The Genome Sequence of Fusarium oxysporum melonis.</title>
        <authorList>
            <consortium name="The Broad Institute Genome Sequencing Platform"/>
            <person name="Ma L.-J."/>
            <person name="Gale L.R."/>
            <person name="Schwartz D.C."/>
            <person name="Zhou S."/>
            <person name="Corby-Kistler H."/>
            <person name="Young S.K."/>
            <person name="Zeng Q."/>
            <person name="Gargeya S."/>
            <person name="Fitzgerald M."/>
            <person name="Haas B."/>
            <person name="Abouelleil A."/>
            <person name="Alvarado L."/>
            <person name="Arachchi H.M."/>
            <person name="Berlin A."/>
            <person name="Brown A."/>
            <person name="Chapman S.B."/>
            <person name="Chen Z."/>
            <person name="Dunbar C."/>
            <person name="Freedman E."/>
            <person name="Gearin G."/>
            <person name="Goldberg J."/>
            <person name="Griggs A."/>
            <person name="Gujja S."/>
            <person name="Heiman D."/>
            <person name="Howarth C."/>
            <person name="Larson L."/>
            <person name="Lui A."/>
            <person name="MacDonald P.J.P."/>
            <person name="Montmayeur A."/>
            <person name="Murphy C."/>
            <person name="Neiman D."/>
            <person name="Pearson M."/>
            <person name="Priest M."/>
            <person name="Roberts A."/>
            <person name="Saif S."/>
            <person name="Shea T."/>
            <person name="Shenoy N."/>
            <person name="Sisk P."/>
            <person name="Stolte C."/>
            <person name="Sykes S."/>
            <person name="Wortman J."/>
            <person name="Nusbaum C."/>
            <person name="Birren B."/>
        </authorList>
    </citation>
    <scope>NUCLEOTIDE SEQUENCE</scope>
    <source>
        <strain evidence="2">26406</strain>
    </source>
</reference>
<accession>X0A2G8</accession>
<dbReference type="Gene3D" id="3.40.50.300">
    <property type="entry name" value="P-loop containing nucleotide triphosphate hydrolases"/>
    <property type="match status" value="1"/>
</dbReference>
<dbReference type="VEuPathDB" id="FungiDB:FOMG_08737"/>
<dbReference type="PANTHER" id="PTHR10622">
    <property type="entry name" value="HET DOMAIN-CONTAINING PROTEIN"/>
    <property type="match status" value="1"/>
</dbReference>
<dbReference type="OrthoDB" id="674604at2759"/>
<dbReference type="InterPro" id="IPR027417">
    <property type="entry name" value="P-loop_NTPase"/>
</dbReference>
<proteinExistence type="predicted"/>
<evidence type="ECO:0000259" key="1">
    <source>
        <dbReference type="Pfam" id="PF06985"/>
    </source>
</evidence>
<dbReference type="AlphaFoldDB" id="X0A2G8"/>
<name>X0A2G8_FUSOX</name>
<feature type="domain" description="Heterokaryon incompatibility" evidence="1">
    <location>
        <begin position="24"/>
        <end position="111"/>
    </location>
</feature>
<dbReference type="Pfam" id="PF06985">
    <property type="entry name" value="HET"/>
    <property type="match status" value="1"/>
</dbReference>
<evidence type="ECO:0000313" key="2">
    <source>
        <dbReference type="EMBL" id="EXK38334.1"/>
    </source>
</evidence>
<protein>
    <recommendedName>
        <fullName evidence="1">Heterokaryon incompatibility domain-containing protein</fullName>
    </recommendedName>
</protein>
<dbReference type="Proteomes" id="UP000030703">
    <property type="component" value="Unassembled WGS sequence"/>
</dbReference>
<dbReference type="InterPro" id="IPR010730">
    <property type="entry name" value="HET"/>
</dbReference>
<dbReference type="EMBL" id="JH659333">
    <property type="protein sequence ID" value="EXK38334.1"/>
    <property type="molecule type" value="Genomic_DNA"/>
</dbReference>
<dbReference type="PANTHER" id="PTHR10622:SF11">
    <property type="entry name" value="HET-DOMAIN-CONTAINING PROTEIN"/>
    <property type="match status" value="1"/>
</dbReference>
<sequence>MRLLEYRDGKFKLTKYFVQNLPRYAILSHTWGPDAEEVTFKDLVDGTGENKIGYEKIRFCAGQTGRDGLEYFWIDTCCIDKSNNNELSTAINSMFRWYQNAARCYVYLSGILAADYRSGQQSGLALESALQAHRWFTRGWTLQELLAPASVEFFTQDGLRLGDKKSLEQQIHETTGIAIQALRERDLAQFDVKERFRWADKRQTTHEEDWAYCLLGIFGIFMPLIYGEGKEHAIRRLKNEINAKSREDVSNRQGGPLLARFLTTSLMADWKWKPFVFCVLILGLAILVKQEVTRRDLASIVSRPAAVYLANQRRSGSDLEQTALVPYASNPDFVGRSRILEQLKGEFGFCQPQGDIILHKRVALFGLGGVGNTQIALAYVYWLQEKCPEVSIFWVNASSVERFNQSYAFIAQELQVPGYNDPKVDVVLLVKRWLEKKQGRWLMVIDNADETHLFKQSVESASTSAFGKQGTLERYLPDCIRGSILVTTRNKQAAIRLSQGRYQIEVRKMDETRRQIEVRKMDESGPEQLLRTRIEGDVTSGELSELSSRLEYLPLALVQTAAFIQENTISVKEYVQLLSRSDKQLTDLLSEEFETVGRDLEASRAVAEMWVLSFEQIHQLNLLASELLSPISFFDRHIIPLEFLTYYDKSQKEPKGEILLIKAIGVLKAFSFVSEGRDHTLDRHRLVQLVTRAWLAKKSMMRHFAGKALLKVSGSYPICNPFGNFEKQTICMTYLPHVNVVLELEGTNAKEEELA</sequence>
<organism evidence="2">
    <name type="scientific">Fusarium oxysporum f. sp. melonis 26406</name>
    <dbReference type="NCBI Taxonomy" id="1089452"/>
    <lineage>
        <taxon>Eukaryota</taxon>
        <taxon>Fungi</taxon>
        <taxon>Dikarya</taxon>
        <taxon>Ascomycota</taxon>
        <taxon>Pezizomycotina</taxon>
        <taxon>Sordariomycetes</taxon>
        <taxon>Hypocreomycetidae</taxon>
        <taxon>Hypocreales</taxon>
        <taxon>Nectriaceae</taxon>
        <taxon>Fusarium</taxon>
        <taxon>Fusarium oxysporum species complex</taxon>
    </lineage>
</organism>